<dbReference type="FunFam" id="1.10.10.2830:FF:000001">
    <property type="entry name" value="Chromosome partitioning protein ParB"/>
    <property type="match status" value="1"/>
</dbReference>
<dbReference type="Pfam" id="PF23552">
    <property type="entry name" value="ParB_C"/>
    <property type="match status" value="1"/>
</dbReference>
<evidence type="ECO:0000259" key="7">
    <source>
        <dbReference type="SMART" id="SM00470"/>
    </source>
</evidence>
<keyword evidence="4" id="KW-0238">DNA-binding</keyword>
<dbReference type="RefSeq" id="WP_067238928.1">
    <property type="nucleotide sequence ID" value="NZ_LZMZ01000053.1"/>
</dbReference>
<dbReference type="Pfam" id="PF02195">
    <property type="entry name" value="ParB_N"/>
    <property type="match status" value="1"/>
</dbReference>
<accession>A0A1B8Q8R2</accession>
<evidence type="ECO:0000256" key="2">
    <source>
        <dbReference type="ARBA" id="ARBA00022372"/>
    </source>
</evidence>
<dbReference type="SUPFAM" id="SSF109709">
    <property type="entry name" value="KorB DNA-binding domain-like"/>
    <property type="match status" value="1"/>
</dbReference>
<organism evidence="8 9">
    <name type="scientific">Faucicola atlantae</name>
    <dbReference type="NCBI Taxonomy" id="34059"/>
    <lineage>
        <taxon>Bacteria</taxon>
        <taxon>Pseudomonadati</taxon>
        <taxon>Pseudomonadota</taxon>
        <taxon>Gammaproteobacteria</taxon>
        <taxon>Moraxellales</taxon>
        <taxon>Moraxellaceae</taxon>
        <taxon>Faucicola</taxon>
    </lineage>
</organism>
<evidence type="ECO:0000256" key="6">
    <source>
        <dbReference type="SAM" id="MobiDB-lite"/>
    </source>
</evidence>
<feature type="domain" description="ParB-like N-terminal" evidence="7">
    <location>
        <begin position="142"/>
        <end position="238"/>
    </location>
</feature>
<dbReference type="GO" id="GO:0007059">
    <property type="term" value="P:chromosome segregation"/>
    <property type="evidence" value="ECO:0007669"/>
    <property type="project" value="UniProtKB-KW"/>
</dbReference>
<gene>
    <name evidence="8" type="ORF">A9308_01045</name>
</gene>
<dbReference type="InterPro" id="IPR036086">
    <property type="entry name" value="ParB/Sulfiredoxin_sf"/>
</dbReference>
<evidence type="ECO:0000256" key="5">
    <source>
        <dbReference type="ARBA" id="ARBA00025472"/>
    </source>
</evidence>
<dbReference type="PANTHER" id="PTHR33375">
    <property type="entry name" value="CHROMOSOME-PARTITIONING PROTEIN PARB-RELATED"/>
    <property type="match status" value="1"/>
</dbReference>
<dbReference type="SUPFAM" id="SSF110849">
    <property type="entry name" value="ParB/Sulfiredoxin"/>
    <property type="match status" value="1"/>
</dbReference>
<dbReference type="InterPro" id="IPR041468">
    <property type="entry name" value="HTH_ParB/Spo0J"/>
</dbReference>
<dbReference type="GO" id="GO:0045881">
    <property type="term" value="P:positive regulation of sporulation resulting in formation of a cellular spore"/>
    <property type="evidence" value="ECO:0007669"/>
    <property type="project" value="TreeGrafter"/>
</dbReference>
<dbReference type="InterPro" id="IPR057240">
    <property type="entry name" value="ParB_dimer_C"/>
</dbReference>
<evidence type="ECO:0000256" key="3">
    <source>
        <dbReference type="ARBA" id="ARBA00022829"/>
    </source>
</evidence>
<evidence type="ECO:0000256" key="4">
    <source>
        <dbReference type="ARBA" id="ARBA00023125"/>
    </source>
</evidence>
<dbReference type="InterPro" id="IPR050336">
    <property type="entry name" value="Chromosome_partition/occlusion"/>
</dbReference>
<dbReference type="Pfam" id="PF17762">
    <property type="entry name" value="HTH_ParB"/>
    <property type="match status" value="1"/>
</dbReference>
<comment type="function">
    <text evidence="5">Involved in chromosome partition. Localize to both poles of the predivisional cell following completion of DNA replication. Binds to the DNA origin of replication.</text>
</comment>
<dbReference type="STRING" id="34059.A9308_01045"/>
<protein>
    <recommendedName>
        <fullName evidence="2">Probable chromosome-partitioning protein ParB</fullName>
    </recommendedName>
</protein>
<proteinExistence type="inferred from homology"/>
<feature type="region of interest" description="Disordered" evidence="6">
    <location>
        <begin position="100"/>
        <end position="132"/>
    </location>
</feature>
<sequence length="405" mass="44132">MAKKRGLASNRGLDALLGSIKTEKLIAGNLAASPIVTPNSASTETNHAPTTELLATPEVTDANANTGQHTDEHPTIASLNSQTQAADFTQYLQDLDAHRLASEPSPTPSTAKQAVAQPNAVPKPLHDHNTADTSIDSTINLLHIGVERLQRGKYQPRLDLGEDTLQELATSIRQHGVMQPIVIRPLLKPEPDSPVTHEIIAGERRWRAAQIAGLSHIPAIVRPISDDLAIALALIENIQREDLSVMEQAVALQRFHDEFGMSHAQIADVVGKARTTVSNLLRLNQLHEEVKTLLNDGQLDMGHARALLAISAEQQPQIAKKIANEQLTVRQTEQLIKQILDPKANTPKTQPLDFERLRLNQQLSERLGAVVKVKGSSAGKGSIEIFFHNADELQALLNQLQPATE</sequence>
<dbReference type="GO" id="GO:0005694">
    <property type="term" value="C:chromosome"/>
    <property type="evidence" value="ECO:0007669"/>
    <property type="project" value="TreeGrafter"/>
</dbReference>
<dbReference type="InterPro" id="IPR004437">
    <property type="entry name" value="ParB/RepB/Spo0J"/>
</dbReference>
<dbReference type="Gene3D" id="3.90.1530.30">
    <property type="match status" value="1"/>
</dbReference>
<name>A0A1B8Q8R2_9GAMM</name>
<dbReference type="NCBIfam" id="TIGR00180">
    <property type="entry name" value="parB_part"/>
    <property type="match status" value="1"/>
</dbReference>
<dbReference type="SMART" id="SM00470">
    <property type="entry name" value="ParB"/>
    <property type="match status" value="1"/>
</dbReference>
<dbReference type="EMBL" id="LZMZ01000053">
    <property type="protein sequence ID" value="OBX73122.1"/>
    <property type="molecule type" value="Genomic_DNA"/>
</dbReference>
<reference evidence="8 9" key="1">
    <citation type="submission" date="2016-06" db="EMBL/GenBank/DDBJ databases">
        <title>Draft genome of Moraxella atlantae CCUG 66109.</title>
        <authorList>
            <person name="Salva-Serra F."/>
            <person name="Engstrom-Jakobsson H."/>
            <person name="Thorell K."/>
            <person name="Gonzales-Siles L."/>
            <person name="Karlsson R."/>
            <person name="Boulund F."/>
            <person name="Engstrand L."/>
            <person name="Kristiansson E."/>
            <person name="Moore E."/>
        </authorList>
    </citation>
    <scope>NUCLEOTIDE SEQUENCE [LARGE SCALE GENOMIC DNA]</scope>
    <source>
        <strain evidence="8 9">CCUG 66109</strain>
    </source>
</reference>
<evidence type="ECO:0000313" key="9">
    <source>
        <dbReference type="Proteomes" id="UP000092508"/>
    </source>
</evidence>
<evidence type="ECO:0000313" key="8">
    <source>
        <dbReference type="EMBL" id="OBX73122.1"/>
    </source>
</evidence>
<dbReference type="FunFam" id="3.90.1530.30:FF:000001">
    <property type="entry name" value="Chromosome partitioning protein ParB"/>
    <property type="match status" value="1"/>
</dbReference>
<dbReference type="Proteomes" id="UP000092508">
    <property type="component" value="Unassembled WGS sequence"/>
</dbReference>
<evidence type="ECO:0000256" key="1">
    <source>
        <dbReference type="ARBA" id="ARBA00006295"/>
    </source>
</evidence>
<dbReference type="OrthoDB" id="9802051at2"/>
<dbReference type="Gene3D" id="1.10.10.2830">
    <property type="match status" value="1"/>
</dbReference>
<dbReference type="CDD" id="cd16393">
    <property type="entry name" value="SPO0J_N"/>
    <property type="match status" value="1"/>
</dbReference>
<dbReference type="PANTHER" id="PTHR33375:SF1">
    <property type="entry name" value="CHROMOSOME-PARTITIONING PROTEIN PARB-RELATED"/>
    <property type="match status" value="1"/>
</dbReference>
<comment type="similarity">
    <text evidence="1">Belongs to the ParB family.</text>
</comment>
<dbReference type="InterPro" id="IPR003115">
    <property type="entry name" value="ParB_N"/>
</dbReference>
<dbReference type="GO" id="GO:0003677">
    <property type="term" value="F:DNA binding"/>
    <property type="evidence" value="ECO:0007669"/>
    <property type="project" value="UniProtKB-KW"/>
</dbReference>
<comment type="caution">
    <text evidence="8">The sequence shown here is derived from an EMBL/GenBank/DDBJ whole genome shotgun (WGS) entry which is preliminary data.</text>
</comment>
<keyword evidence="3" id="KW-0159">Chromosome partition</keyword>
<dbReference type="AlphaFoldDB" id="A0A1B8Q8R2"/>